<evidence type="ECO:0000256" key="4">
    <source>
        <dbReference type="ARBA" id="ARBA00023242"/>
    </source>
</evidence>
<dbReference type="SUPFAM" id="SSF101941">
    <property type="entry name" value="NAC domain"/>
    <property type="match status" value="1"/>
</dbReference>
<dbReference type="OrthoDB" id="622307at2759"/>
<dbReference type="PANTHER" id="PTHR31744">
    <property type="entry name" value="PROTEIN CUP-SHAPED COTYLEDON 2-RELATED"/>
    <property type="match status" value="1"/>
</dbReference>
<dbReference type="PANTHER" id="PTHR31744:SF220">
    <property type="entry name" value="LOW QUALITY PROTEIN: NAC DOMAIN-CONTAINING PROTEIN 90-LIKE"/>
    <property type="match status" value="1"/>
</dbReference>
<accession>A0A8X8W1A5</accession>
<reference evidence="6" key="2">
    <citation type="submission" date="2020-08" db="EMBL/GenBank/DDBJ databases">
        <title>Plant Genome Project.</title>
        <authorList>
            <person name="Zhang R.-G."/>
        </authorList>
    </citation>
    <scope>NUCLEOTIDE SEQUENCE</scope>
    <source>
        <strain evidence="6">Huo1</strain>
        <tissue evidence="6">Leaf</tissue>
    </source>
</reference>
<organism evidence="6">
    <name type="scientific">Salvia splendens</name>
    <name type="common">Scarlet sage</name>
    <dbReference type="NCBI Taxonomy" id="180675"/>
    <lineage>
        <taxon>Eukaryota</taxon>
        <taxon>Viridiplantae</taxon>
        <taxon>Streptophyta</taxon>
        <taxon>Embryophyta</taxon>
        <taxon>Tracheophyta</taxon>
        <taxon>Spermatophyta</taxon>
        <taxon>Magnoliopsida</taxon>
        <taxon>eudicotyledons</taxon>
        <taxon>Gunneridae</taxon>
        <taxon>Pentapetalae</taxon>
        <taxon>asterids</taxon>
        <taxon>lamiids</taxon>
        <taxon>Lamiales</taxon>
        <taxon>Lamiaceae</taxon>
        <taxon>Nepetoideae</taxon>
        <taxon>Mentheae</taxon>
        <taxon>Salviinae</taxon>
        <taxon>Salvia</taxon>
        <taxon>Salvia subgen. Calosphace</taxon>
        <taxon>core Calosphace</taxon>
    </lineage>
</organism>
<dbReference type="EMBL" id="PNBA02000022">
    <property type="protein sequence ID" value="KAG6386215.1"/>
    <property type="molecule type" value="Genomic_DNA"/>
</dbReference>
<dbReference type="GO" id="GO:0003677">
    <property type="term" value="F:DNA binding"/>
    <property type="evidence" value="ECO:0007669"/>
    <property type="project" value="UniProtKB-KW"/>
</dbReference>
<protein>
    <recommendedName>
        <fullName evidence="5">NAC domain-containing protein</fullName>
    </recommendedName>
</protein>
<keyword evidence="7" id="KW-1185">Reference proteome</keyword>
<keyword evidence="3" id="KW-0804">Transcription</keyword>
<gene>
    <name evidence="6" type="ORF">SASPL_155106</name>
</gene>
<evidence type="ECO:0000256" key="2">
    <source>
        <dbReference type="ARBA" id="ARBA00023125"/>
    </source>
</evidence>
<dbReference type="Proteomes" id="UP000298416">
    <property type="component" value="Unassembled WGS sequence"/>
</dbReference>
<sequence>MGDLPVGFRFYPTEEELLLYYLPNKLNGMNPDIDRVIPLLNIYDYNPWELPQHAGEMCRGDKEQWFFFTTMQEREARGGRPNRLTEKGYWKATGSPSDVFTCQNLRIGRKKTMVFYEGRAPHGSKTTWKMNEYKVYDQSPNPQLKEELSLCRIYNRSKCARAFDRRPAAAEADGAATQCHNHRNRSADVAFAASDDPQINPTAGSELMNWDIETQSEPLWDSEDLMMILKWFDL</sequence>
<dbReference type="Gene3D" id="2.170.150.80">
    <property type="entry name" value="NAC domain"/>
    <property type="match status" value="1"/>
</dbReference>
<reference evidence="6" key="1">
    <citation type="submission" date="2018-01" db="EMBL/GenBank/DDBJ databases">
        <authorList>
            <person name="Mao J.F."/>
        </authorList>
    </citation>
    <scope>NUCLEOTIDE SEQUENCE</scope>
    <source>
        <strain evidence="6">Huo1</strain>
        <tissue evidence="6">Leaf</tissue>
    </source>
</reference>
<evidence type="ECO:0000313" key="7">
    <source>
        <dbReference type="Proteomes" id="UP000298416"/>
    </source>
</evidence>
<dbReference type="InterPro" id="IPR036093">
    <property type="entry name" value="NAC_dom_sf"/>
</dbReference>
<dbReference type="Pfam" id="PF02365">
    <property type="entry name" value="NAM"/>
    <property type="match status" value="1"/>
</dbReference>
<proteinExistence type="predicted"/>
<dbReference type="GO" id="GO:0006355">
    <property type="term" value="P:regulation of DNA-templated transcription"/>
    <property type="evidence" value="ECO:0007669"/>
    <property type="project" value="InterPro"/>
</dbReference>
<feature type="domain" description="NAC" evidence="5">
    <location>
        <begin position="4"/>
        <end position="156"/>
    </location>
</feature>
<evidence type="ECO:0000256" key="1">
    <source>
        <dbReference type="ARBA" id="ARBA00023015"/>
    </source>
</evidence>
<keyword evidence="4" id="KW-0539">Nucleus</keyword>
<dbReference type="AlphaFoldDB" id="A0A8X8W1A5"/>
<dbReference type="PROSITE" id="PS51005">
    <property type="entry name" value="NAC"/>
    <property type="match status" value="1"/>
</dbReference>
<evidence type="ECO:0000256" key="3">
    <source>
        <dbReference type="ARBA" id="ARBA00023163"/>
    </source>
</evidence>
<comment type="caution">
    <text evidence="6">The sequence shown here is derived from an EMBL/GenBank/DDBJ whole genome shotgun (WGS) entry which is preliminary data.</text>
</comment>
<evidence type="ECO:0000313" key="6">
    <source>
        <dbReference type="EMBL" id="KAG6386215.1"/>
    </source>
</evidence>
<keyword evidence="1" id="KW-0805">Transcription regulation</keyword>
<evidence type="ECO:0000259" key="5">
    <source>
        <dbReference type="PROSITE" id="PS51005"/>
    </source>
</evidence>
<name>A0A8X8W1A5_SALSN</name>
<dbReference type="InterPro" id="IPR003441">
    <property type="entry name" value="NAC-dom"/>
</dbReference>
<keyword evidence="2" id="KW-0238">DNA-binding</keyword>